<dbReference type="InterPro" id="IPR012334">
    <property type="entry name" value="Pectin_lyas_fold"/>
</dbReference>
<organism evidence="4 5">
    <name type="scientific">Adonisia turfae CCMR0081</name>
    <dbReference type="NCBI Taxonomy" id="2292702"/>
    <lineage>
        <taxon>Bacteria</taxon>
        <taxon>Bacillati</taxon>
        <taxon>Cyanobacteriota</taxon>
        <taxon>Adonisia</taxon>
        <taxon>Adonisia turfae</taxon>
    </lineage>
</organism>
<keyword evidence="2" id="KW-0732">Signal</keyword>
<sequence length="1251" mass="127581">MKFTQSAGWFHVCTLLLTSSLVGLSHGTMMAQILPDNTLPGESSVVTSGAAVQGLPTELIEGGTRRNINLFHSFWDFNVDFDQRVYFANPAATERIFSRVTGGNPSSIDGVLGVDGTASLYFLNPNGVIFGPAASLDVLGSFFVSTAQGIGFEDGSEFSTLGPSDSSLLTVSVPLGLQKGPAPREQSVVLNQGSLATGQDLTVFADQVDLQGPVISGGSLNLFGTDTVRIRDSVTVPFIAAAAGNLRIQGNETVDIVVLSHPDSGLYSGGDLLLQSANEVGGDAHFWSRGGFRVETLNGDAGNLFSPIDPIIRTFGDVVINEYEGASLHILAGGSVTLGTATITGSDPGILGIDAIREVIELSDGTLLAVDGLAQPTLDIRAGVRPEIIGDPPLEILTGFNPFTDIFFAPAFATPNPSTADISVGDARIEQPDGLILLTNQYFPQPTVLNSSISITGDGRFNDGLVVGTFNGESSNIVIDARNNVSVTDSVISTTALGDVGDITILANDEVDFISTNGRLTGVFSDVAANGTGNGGNIVIRASELMLAGGAQLSAALVGTGNGGNIFLAIANQSTIDGLNENNALVSGIFAEVSGPGAGTGGDIELNTRRLNVTNGAQISTSTNGIGDAGQIIIDVAETARFDGVNNATGIVSGAFSNVNRTGSGQGGVIQILANDLAVTNGAQLSSSVSGTGDAGDVMIEVAETVHFDGFDPQGNFPSAALSNINSDGEGTGGVVSITANQLDVTNGAAIAASSNGLGDAGSVIIAISDSMQVTGFNAANGRASDISSSIRFGGRGNGGLVDISANTLEVNNGSQIEGSTNGTGDAGTVVIDIAETARFDGFNPINFLGSGAFSNVNSDGVGNGSLVQISAGNLDVTNGAQLSALVFGQGQAGDVVLNVRETARFDGFNPNGNFPSAALTNIEPNAVGMGGDITITAANLDIVNGARVVASSDGIGNAGDVRIKVTDTIFISDSDPVSLSGIFSNLRKNGIGTGGDIVVSANNLEMSNAATISAFSDGNGDAGNIFLTVNNSFRADDSSILTNAENTAGGSITINATNVLLIGDSDIVTFVNIGASGGGDITFNGNTVIALDDSDILAFADDGRGGDITFNTAFFGENYVPGSPPPFNGNDRVDVNASGAIDGSITISDISFIENSLTELPDALVDPTTLTTGSCIVRTEENPDSFITTGSDGLPLRPNDSASSRFSALPVQPLTNEDAPSPWHVDQPIVEPNVLHRLADGRLLLGRDCP</sequence>
<feature type="domain" description="Filamentous haemagglutinin FhaB/tRNA nuclease CdiA-like TPS" evidence="3">
    <location>
        <begin position="36"/>
        <end position="153"/>
    </location>
</feature>
<dbReference type="RefSeq" id="WP_163698729.1">
    <property type="nucleotide sequence ID" value="NZ_QXHD01000004.1"/>
</dbReference>
<dbReference type="NCBIfam" id="TIGR01901">
    <property type="entry name" value="adhes_NPXG"/>
    <property type="match status" value="1"/>
</dbReference>
<keyword evidence="5" id="KW-1185">Reference proteome</keyword>
<comment type="caution">
    <text evidence="4">The sequence shown here is derived from an EMBL/GenBank/DDBJ whole genome shotgun (WGS) entry which is preliminary data.</text>
</comment>
<dbReference type="InterPro" id="IPR011050">
    <property type="entry name" value="Pectin_lyase_fold/virulence"/>
</dbReference>
<feature type="region of interest" description="Disordered" evidence="1">
    <location>
        <begin position="1185"/>
        <end position="1206"/>
    </location>
</feature>
<gene>
    <name evidence="4" type="ORF">DXZ20_13845</name>
</gene>
<proteinExistence type="predicted"/>
<name>A0A6M0RM28_9CYAN</name>
<evidence type="ECO:0000259" key="3">
    <source>
        <dbReference type="SMART" id="SM00912"/>
    </source>
</evidence>
<feature type="chain" id="PRO_5026884466" evidence="2">
    <location>
        <begin position="32"/>
        <end position="1251"/>
    </location>
</feature>
<evidence type="ECO:0000256" key="2">
    <source>
        <dbReference type="SAM" id="SignalP"/>
    </source>
</evidence>
<evidence type="ECO:0000313" key="4">
    <source>
        <dbReference type="EMBL" id="NEZ56741.1"/>
    </source>
</evidence>
<dbReference type="AlphaFoldDB" id="A0A6M0RM28"/>
<dbReference type="InterPro" id="IPR008638">
    <property type="entry name" value="FhaB/CdiA-like_TPS"/>
</dbReference>
<feature type="signal peptide" evidence="2">
    <location>
        <begin position="1"/>
        <end position="31"/>
    </location>
</feature>
<evidence type="ECO:0000313" key="5">
    <source>
        <dbReference type="Proteomes" id="UP000481033"/>
    </source>
</evidence>
<protein>
    <submittedName>
        <fullName evidence="4">Filamentous hemagglutinin N-terminal domain-containing protein</fullName>
    </submittedName>
</protein>
<dbReference type="Gene3D" id="2.160.20.10">
    <property type="entry name" value="Single-stranded right-handed beta-helix, Pectin lyase-like"/>
    <property type="match status" value="3"/>
</dbReference>
<dbReference type="Pfam" id="PF05860">
    <property type="entry name" value="TPS"/>
    <property type="match status" value="1"/>
</dbReference>
<accession>A0A6M0RM28</accession>
<dbReference type="SMART" id="SM00912">
    <property type="entry name" value="Haemagg_act"/>
    <property type="match status" value="1"/>
</dbReference>
<dbReference type="SUPFAM" id="SSF51126">
    <property type="entry name" value="Pectin lyase-like"/>
    <property type="match status" value="3"/>
</dbReference>
<evidence type="ECO:0000256" key="1">
    <source>
        <dbReference type="SAM" id="MobiDB-lite"/>
    </source>
</evidence>
<reference evidence="4 5" key="1">
    <citation type="journal article" date="2020" name="Microb. Ecol.">
        <title>Ecogenomics of the Marine Benthic Filamentous Cyanobacterium Adonisia.</title>
        <authorList>
            <person name="Walter J.M."/>
            <person name="Coutinho F.H."/>
            <person name="Leomil L."/>
            <person name="Hargreaves P.I."/>
            <person name="Campeao M.E."/>
            <person name="Vieira V.V."/>
            <person name="Silva B.S."/>
            <person name="Fistarol G.O."/>
            <person name="Salomon P.S."/>
            <person name="Sawabe T."/>
            <person name="Mino S."/>
            <person name="Hosokawa M."/>
            <person name="Miyashita H."/>
            <person name="Maruyama F."/>
            <person name="van Verk M.C."/>
            <person name="Dutilh B.E."/>
            <person name="Thompson C.C."/>
            <person name="Thompson F.L."/>
        </authorList>
    </citation>
    <scope>NUCLEOTIDE SEQUENCE [LARGE SCALE GENOMIC DNA]</scope>
    <source>
        <strain evidence="4 5">CCMR0081</strain>
    </source>
</reference>
<dbReference type="EMBL" id="QXHD01000004">
    <property type="protein sequence ID" value="NEZ56741.1"/>
    <property type="molecule type" value="Genomic_DNA"/>
</dbReference>
<dbReference type="Proteomes" id="UP000481033">
    <property type="component" value="Unassembled WGS sequence"/>
</dbReference>